<feature type="transmembrane region" description="Helical" evidence="1">
    <location>
        <begin position="29"/>
        <end position="51"/>
    </location>
</feature>
<dbReference type="InterPro" id="IPR010721">
    <property type="entry name" value="UstE-like"/>
</dbReference>
<proteinExistence type="predicted"/>
<sequence>MQIFLWWGVFVASTSVLEGAEWLVIHGPVFLTLLLLFVSGIPLLEIIFMFARYRKDQRQASKELKMG</sequence>
<dbReference type="OrthoDB" id="67965at2759"/>
<dbReference type="GO" id="GO:0016020">
    <property type="term" value="C:membrane"/>
    <property type="evidence" value="ECO:0007669"/>
    <property type="project" value="TreeGrafter"/>
</dbReference>
<organism evidence="2 3">
    <name type="scientific">Coptis chinensis</name>
    <dbReference type="NCBI Taxonomy" id="261450"/>
    <lineage>
        <taxon>Eukaryota</taxon>
        <taxon>Viridiplantae</taxon>
        <taxon>Streptophyta</taxon>
        <taxon>Embryophyta</taxon>
        <taxon>Tracheophyta</taxon>
        <taxon>Spermatophyta</taxon>
        <taxon>Magnoliopsida</taxon>
        <taxon>Ranunculales</taxon>
        <taxon>Ranunculaceae</taxon>
        <taxon>Coptidoideae</taxon>
        <taxon>Coptis</taxon>
    </lineage>
</organism>
<dbReference type="Proteomes" id="UP000631114">
    <property type="component" value="Unassembled WGS sequence"/>
</dbReference>
<dbReference type="EMBL" id="JADFTS010000007">
    <property type="protein sequence ID" value="KAF9598387.1"/>
    <property type="molecule type" value="Genomic_DNA"/>
</dbReference>
<gene>
    <name evidence="2" type="ORF">IFM89_027350</name>
</gene>
<evidence type="ECO:0000313" key="2">
    <source>
        <dbReference type="EMBL" id="KAF9598387.1"/>
    </source>
</evidence>
<keyword evidence="1" id="KW-0812">Transmembrane</keyword>
<protein>
    <submittedName>
        <fullName evidence="2">Uncharacterized protein</fullName>
    </submittedName>
</protein>
<keyword evidence="1" id="KW-1133">Transmembrane helix</keyword>
<dbReference type="PANTHER" id="PTHR32251:SF15">
    <property type="entry name" value="3-OXO-5-ALPHA-STEROID 4-DEHYDROGENASE (DUF1295)"/>
    <property type="match status" value="1"/>
</dbReference>
<keyword evidence="3" id="KW-1185">Reference proteome</keyword>
<dbReference type="Pfam" id="PF06966">
    <property type="entry name" value="DUF1295"/>
    <property type="match status" value="1"/>
</dbReference>
<dbReference type="AlphaFoldDB" id="A0A835LMW4"/>
<evidence type="ECO:0000313" key="3">
    <source>
        <dbReference type="Proteomes" id="UP000631114"/>
    </source>
</evidence>
<comment type="caution">
    <text evidence="2">The sequence shown here is derived from an EMBL/GenBank/DDBJ whole genome shotgun (WGS) entry which is preliminary data.</text>
</comment>
<evidence type="ECO:0000256" key="1">
    <source>
        <dbReference type="SAM" id="Phobius"/>
    </source>
</evidence>
<reference evidence="2 3" key="1">
    <citation type="submission" date="2020-10" db="EMBL/GenBank/DDBJ databases">
        <title>The Coptis chinensis genome and diversification of protoberbering-type alkaloids.</title>
        <authorList>
            <person name="Wang B."/>
            <person name="Shu S."/>
            <person name="Song C."/>
            <person name="Liu Y."/>
        </authorList>
    </citation>
    <scope>NUCLEOTIDE SEQUENCE [LARGE SCALE GENOMIC DNA]</scope>
    <source>
        <strain evidence="2">HL-2020</strain>
        <tissue evidence="2">Leaf</tissue>
    </source>
</reference>
<name>A0A835LMW4_9MAGN</name>
<accession>A0A835LMW4</accession>
<keyword evidence="1" id="KW-0472">Membrane</keyword>
<dbReference type="PANTHER" id="PTHR32251">
    <property type="entry name" value="3-OXO-5-ALPHA-STEROID 4-DEHYDROGENASE"/>
    <property type="match status" value="1"/>
</dbReference>